<keyword evidence="5" id="KW-1185">Reference proteome</keyword>
<protein>
    <recommendedName>
        <fullName evidence="2">GLE1 RNA export mediator</fullName>
    </recommendedName>
    <alternativeName>
        <fullName evidence="3">GLE1-like protein</fullName>
    </alternativeName>
</protein>
<proteinExistence type="predicted"/>
<dbReference type="InterPro" id="IPR012476">
    <property type="entry name" value="GLE1"/>
</dbReference>
<accession>A0A8J6BCQ2</accession>
<organism evidence="4 5">
    <name type="scientific">Eleutherodactylus coqui</name>
    <name type="common">Puerto Rican coqui</name>
    <dbReference type="NCBI Taxonomy" id="57060"/>
    <lineage>
        <taxon>Eukaryota</taxon>
        <taxon>Metazoa</taxon>
        <taxon>Chordata</taxon>
        <taxon>Craniata</taxon>
        <taxon>Vertebrata</taxon>
        <taxon>Euteleostomi</taxon>
        <taxon>Amphibia</taxon>
        <taxon>Batrachia</taxon>
        <taxon>Anura</taxon>
        <taxon>Neobatrachia</taxon>
        <taxon>Hyloidea</taxon>
        <taxon>Eleutherodactylidae</taxon>
        <taxon>Eleutherodactylinae</taxon>
        <taxon>Eleutherodactylus</taxon>
        <taxon>Eleutherodactylus</taxon>
    </lineage>
</organism>
<feature type="non-terminal residue" evidence="4">
    <location>
        <position position="80"/>
    </location>
</feature>
<dbReference type="AlphaFoldDB" id="A0A8J6BCQ2"/>
<evidence type="ECO:0000256" key="3">
    <source>
        <dbReference type="ARBA" id="ARBA00031503"/>
    </source>
</evidence>
<dbReference type="Proteomes" id="UP000770717">
    <property type="component" value="Unassembled WGS sequence"/>
</dbReference>
<dbReference type="Pfam" id="PF07817">
    <property type="entry name" value="GLE1"/>
    <property type="match status" value="1"/>
</dbReference>
<dbReference type="InterPro" id="IPR038506">
    <property type="entry name" value="GLE1-like_sf"/>
</dbReference>
<evidence type="ECO:0000256" key="2">
    <source>
        <dbReference type="ARBA" id="ARBA00030897"/>
    </source>
</evidence>
<evidence type="ECO:0000313" key="4">
    <source>
        <dbReference type="EMBL" id="KAG9460545.1"/>
    </source>
</evidence>
<feature type="non-terminal residue" evidence="4">
    <location>
        <position position="1"/>
    </location>
</feature>
<reference evidence="4" key="1">
    <citation type="thesis" date="2020" institute="ProQuest LLC" country="789 East Eisenhower Parkway, Ann Arbor, MI, USA">
        <title>Comparative Genomics and Chromosome Evolution.</title>
        <authorList>
            <person name="Mudd A.B."/>
        </authorList>
    </citation>
    <scope>NUCLEOTIDE SEQUENCE</scope>
    <source>
        <strain evidence="4">HN-11 Male</strain>
        <tissue evidence="4">Kidney and liver</tissue>
    </source>
</reference>
<dbReference type="Gene3D" id="1.25.40.510">
    <property type="entry name" value="GLE1-like"/>
    <property type="match status" value="1"/>
</dbReference>
<dbReference type="GO" id="GO:0016973">
    <property type="term" value="P:poly(A)+ mRNA export from nucleus"/>
    <property type="evidence" value="ECO:0007669"/>
    <property type="project" value="InterPro"/>
</dbReference>
<gene>
    <name evidence="4" type="ORF">GDO78_021118</name>
</gene>
<comment type="function">
    <text evidence="1">Required for the export of mRNAs containing poly(A) tails from the nucleus into the cytoplasm. May be involved in the terminal step of the mRNA transport through the nuclear pore complex (NPC).</text>
</comment>
<dbReference type="GO" id="GO:0005643">
    <property type="term" value="C:nuclear pore"/>
    <property type="evidence" value="ECO:0007669"/>
    <property type="project" value="InterPro"/>
</dbReference>
<dbReference type="OrthoDB" id="420884at2759"/>
<evidence type="ECO:0000313" key="5">
    <source>
        <dbReference type="Proteomes" id="UP000770717"/>
    </source>
</evidence>
<name>A0A8J6BCQ2_ELECQ</name>
<evidence type="ECO:0000256" key="1">
    <source>
        <dbReference type="ARBA" id="ARBA00024680"/>
    </source>
</evidence>
<comment type="caution">
    <text evidence="4">The sequence shown here is derived from an EMBL/GenBank/DDBJ whole genome shotgun (WGS) entry which is preliminary data.</text>
</comment>
<sequence length="80" mass="9011">LQKRASKGTLQRFLELQKVLEQCQNACEELATCKDLQTKKIRADLQRAVTTPVSQISTISGSQVRDTFDKINNFLMGKPT</sequence>
<dbReference type="EMBL" id="WNTK01059378">
    <property type="protein sequence ID" value="KAG9460545.1"/>
    <property type="molecule type" value="Genomic_DNA"/>
</dbReference>